<dbReference type="AlphaFoldDB" id="A0A8J7E065"/>
<dbReference type="InterPro" id="IPR029044">
    <property type="entry name" value="Nucleotide-diphossugar_trans"/>
</dbReference>
<dbReference type="GO" id="GO:0016758">
    <property type="term" value="F:hexosyltransferase activity"/>
    <property type="evidence" value="ECO:0007669"/>
    <property type="project" value="UniProtKB-ARBA"/>
</dbReference>
<accession>A0A8J7E065</accession>
<evidence type="ECO:0000259" key="1">
    <source>
        <dbReference type="Pfam" id="PF00535"/>
    </source>
</evidence>
<dbReference type="RefSeq" id="WP_194031148.1">
    <property type="nucleotide sequence ID" value="NZ_JADEWZ010000036.1"/>
</dbReference>
<dbReference type="Gene3D" id="3.90.550.10">
    <property type="entry name" value="Spore Coat Polysaccharide Biosynthesis Protein SpsA, Chain A"/>
    <property type="match status" value="1"/>
</dbReference>
<proteinExistence type="predicted"/>
<feature type="domain" description="Glycosyltransferase 2-like" evidence="1">
    <location>
        <begin position="5"/>
        <end position="121"/>
    </location>
</feature>
<evidence type="ECO:0000313" key="3">
    <source>
        <dbReference type="Proteomes" id="UP000654482"/>
    </source>
</evidence>
<dbReference type="Pfam" id="PF00535">
    <property type="entry name" value="Glycos_transf_2"/>
    <property type="match status" value="1"/>
</dbReference>
<dbReference type="EMBL" id="JADEWZ010000036">
    <property type="protein sequence ID" value="MBE9118066.1"/>
    <property type="molecule type" value="Genomic_DNA"/>
</dbReference>
<name>A0A8J7E065_9CYAN</name>
<dbReference type="InterPro" id="IPR001173">
    <property type="entry name" value="Glyco_trans_2-like"/>
</dbReference>
<keyword evidence="3" id="KW-1185">Reference proteome</keyword>
<comment type="caution">
    <text evidence="2">The sequence shown here is derived from an EMBL/GenBank/DDBJ whole genome shotgun (WGS) entry which is preliminary data.</text>
</comment>
<organism evidence="2 3">
    <name type="scientific">Lusitaniella coriacea LEGE 07157</name>
    <dbReference type="NCBI Taxonomy" id="945747"/>
    <lineage>
        <taxon>Bacteria</taxon>
        <taxon>Bacillati</taxon>
        <taxon>Cyanobacteriota</taxon>
        <taxon>Cyanophyceae</taxon>
        <taxon>Spirulinales</taxon>
        <taxon>Lusitaniellaceae</taxon>
        <taxon>Lusitaniella</taxon>
    </lineage>
</organism>
<dbReference type="PANTHER" id="PTHR22916">
    <property type="entry name" value="GLYCOSYLTRANSFERASE"/>
    <property type="match status" value="1"/>
</dbReference>
<dbReference type="PANTHER" id="PTHR22916:SF3">
    <property type="entry name" value="UDP-GLCNAC:BETAGAL BETA-1,3-N-ACETYLGLUCOSAMINYLTRANSFERASE-LIKE PROTEIN 1"/>
    <property type="match status" value="1"/>
</dbReference>
<dbReference type="SUPFAM" id="SSF53448">
    <property type="entry name" value="Nucleotide-diphospho-sugar transferases"/>
    <property type="match status" value="1"/>
</dbReference>
<evidence type="ECO:0000313" key="2">
    <source>
        <dbReference type="EMBL" id="MBE9118066.1"/>
    </source>
</evidence>
<protein>
    <submittedName>
        <fullName evidence="2">Glycosyltransferase family 2 protein</fullName>
    </submittedName>
</protein>
<reference evidence="2" key="1">
    <citation type="submission" date="2020-10" db="EMBL/GenBank/DDBJ databases">
        <authorList>
            <person name="Castelo-Branco R."/>
            <person name="Eusebio N."/>
            <person name="Adriana R."/>
            <person name="Vieira A."/>
            <person name="Brugerolle De Fraissinette N."/>
            <person name="Rezende De Castro R."/>
            <person name="Schneider M.P."/>
            <person name="Vasconcelos V."/>
            <person name="Leao P.N."/>
        </authorList>
    </citation>
    <scope>NUCLEOTIDE SEQUENCE</scope>
    <source>
        <strain evidence="2">LEGE 07157</strain>
    </source>
</reference>
<gene>
    <name evidence="2" type="ORF">IQ249_19400</name>
</gene>
<dbReference type="CDD" id="cd00761">
    <property type="entry name" value="Glyco_tranf_GTA_type"/>
    <property type="match status" value="1"/>
</dbReference>
<sequence>MVSFSIVITTYKRLPFLKQAIEKSLNQTQPCEVVIVDDCSNDGTEEYVRSLKDPRIVYHRNPQNLGHSPSVNEGVRIASGEWIKFLDDDDYLAPNCIEVMSKVISQHPQAAICSAQAFQIDPEGTELSCTQKVGQAPAFFVLQEDIHYGMLIEMLPFGTPVQVAAKKTAFFQSGGWDVNLNGNYDDIDSWIKIAEHGDALFINQPLAHRTIHPGCVTQQLSLEKRLKTNIEIKQKIYDRVHDKYKPQLPKSNDVQKFLELYWGLVGLKEGKIFPALRLIYPSLFSPTTFGRLAQTMYQRRLQKQALKLTPESETKEPLSLSNEKLFWVLPPTQNQIQNATPTTV</sequence>
<dbReference type="Proteomes" id="UP000654482">
    <property type="component" value="Unassembled WGS sequence"/>
</dbReference>